<dbReference type="Proteomes" id="UP000008068">
    <property type="component" value="Unassembled WGS sequence"/>
</dbReference>
<feature type="domain" description="BTB" evidence="2">
    <location>
        <begin position="34"/>
        <end position="92"/>
    </location>
</feature>
<dbReference type="STRING" id="135651.G0MV06"/>
<dbReference type="HOGENOM" id="CLU_036654_1_0_1"/>
<proteinExistence type="predicted"/>
<reference evidence="4" key="1">
    <citation type="submission" date="2011-07" db="EMBL/GenBank/DDBJ databases">
        <authorList>
            <consortium name="Caenorhabditis brenneri Sequencing and Analysis Consortium"/>
            <person name="Wilson R.K."/>
        </authorList>
    </citation>
    <scope>NUCLEOTIDE SEQUENCE [LARGE SCALE GENOMIC DNA]</scope>
    <source>
        <strain evidence="4">PB2801</strain>
    </source>
</reference>
<dbReference type="AlphaFoldDB" id="G0MV06"/>
<dbReference type="PROSITE" id="PS50097">
    <property type="entry name" value="BTB"/>
    <property type="match status" value="1"/>
</dbReference>
<dbReference type="InParanoid" id="G0MV06"/>
<name>G0MV06_CAEBE</name>
<dbReference type="InterPro" id="IPR011333">
    <property type="entry name" value="SKP1/BTB/POZ_sf"/>
</dbReference>
<dbReference type="Pfam" id="PF00651">
    <property type="entry name" value="BTB"/>
    <property type="match status" value="1"/>
</dbReference>
<dbReference type="InterPro" id="IPR000210">
    <property type="entry name" value="BTB/POZ_dom"/>
</dbReference>
<dbReference type="Gene3D" id="3.30.710.10">
    <property type="entry name" value="Potassium Channel Kv1.1, Chain A"/>
    <property type="match status" value="1"/>
</dbReference>
<protein>
    <recommendedName>
        <fullName evidence="2">BTB domain-containing protein</fullName>
    </recommendedName>
</protein>
<evidence type="ECO:0000313" key="3">
    <source>
        <dbReference type="EMBL" id="EGT44449.1"/>
    </source>
</evidence>
<dbReference type="EMBL" id="GL379813">
    <property type="protein sequence ID" value="EGT44449.1"/>
    <property type="molecule type" value="Genomic_DNA"/>
</dbReference>
<dbReference type="SUPFAM" id="SSF54695">
    <property type="entry name" value="POZ domain"/>
    <property type="match status" value="1"/>
</dbReference>
<dbReference type="PANTHER" id="PTHR22743">
    <property type="entry name" value="MEPRIN/TRAF-LIKE MATH FAMILY-C.ELEGANS"/>
    <property type="match status" value="1"/>
</dbReference>
<dbReference type="eggNOG" id="ENOG502TEZ5">
    <property type="taxonomic scope" value="Eukaryota"/>
</dbReference>
<gene>
    <name evidence="3" type="ORF">CAEBREN_16770</name>
</gene>
<evidence type="ECO:0000256" key="1">
    <source>
        <dbReference type="SAM" id="MobiDB-lite"/>
    </source>
</evidence>
<dbReference type="OMA" id="TINGEMC"/>
<accession>G0MV06</accession>
<dbReference type="PANTHER" id="PTHR22743:SF165">
    <property type="entry name" value="BTB AND MATH DOMAIN CONTAINING-RELATED"/>
    <property type="match status" value="1"/>
</dbReference>
<evidence type="ECO:0000313" key="4">
    <source>
        <dbReference type="Proteomes" id="UP000008068"/>
    </source>
</evidence>
<sequence>MSAQENPRRRSFNEEDDGSPRKLMKFDGSNEHFFDVVLLVKDERFYVLKAHLAQHSPIFYSMFFRDYAERDKKEIELNEVEPNYFQNFLELINGESCLEVALLSRSYNYQFSDENIEGVLKLSRMYLAATALRACQLFLIEKSEIPKKRKLELALEYQFNDLKKTVIASITTKADLEKVIPTDIDSWDADTIKLMFQRSLNIFEVQQPVQEPVNNVQVEVQAADTVPVVVFRERMLQFEMIIQHQLGEIRDLEEQLRLELQRNR</sequence>
<organism evidence="4">
    <name type="scientific">Caenorhabditis brenneri</name>
    <name type="common">Nematode worm</name>
    <dbReference type="NCBI Taxonomy" id="135651"/>
    <lineage>
        <taxon>Eukaryota</taxon>
        <taxon>Metazoa</taxon>
        <taxon>Ecdysozoa</taxon>
        <taxon>Nematoda</taxon>
        <taxon>Chromadorea</taxon>
        <taxon>Rhabditida</taxon>
        <taxon>Rhabditina</taxon>
        <taxon>Rhabditomorpha</taxon>
        <taxon>Rhabditoidea</taxon>
        <taxon>Rhabditidae</taxon>
        <taxon>Peloderinae</taxon>
        <taxon>Caenorhabditis</taxon>
    </lineage>
</organism>
<feature type="region of interest" description="Disordered" evidence="1">
    <location>
        <begin position="1"/>
        <end position="23"/>
    </location>
</feature>
<keyword evidence="4" id="KW-1185">Reference proteome</keyword>
<dbReference type="CDD" id="cd01165">
    <property type="entry name" value="BTB_POZ"/>
    <property type="match status" value="1"/>
</dbReference>
<dbReference type="InterPro" id="IPR052664">
    <property type="entry name" value="BTB-MATH_domain_protein"/>
</dbReference>
<evidence type="ECO:0000259" key="2">
    <source>
        <dbReference type="PROSITE" id="PS50097"/>
    </source>
</evidence>
<dbReference type="SMART" id="SM00225">
    <property type="entry name" value="BTB"/>
    <property type="match status" value="1"/>
</dbReference>
<dbReference type="OrthoDB" id="6046119at2759"/>